<dbReference type="KEGG" id="blen:NCTC4824_04189"/>
<dbReference type="PANTHER" id="PTHR11360:SF284">
    <property type="entry name" value="EG:103B4.3 PROTEIN-RELATED"/>
    <property type="match status" value="1"/>
</dbReference>
<keyword evidence="3 6" id="KW-0812">Transmembrane</keyword>
<feature type="domain" description="Major facilitator superfamily (MFS) profile" evidence="7">
    <location>
        <begin position="11"/>
        <end position="414"/>
    </location>
</feature>
<reference evidence="8 9" key="1">
    <citation type="submission" date="2018-06" db="EMBL/GenBank/DDBJ databases">
        <authorList>
            <consortium name="Pathogen Informatics"/>
            <person name="Doyle S."/>
        </authorList>
    </citation>
    <scope>NUCLEOTIDE SEQUENCE [LARGE SCALE GENOMIC DNA]</scope>
    <source>
        <strain evidence="8 9">NCTC4824</strain>
    </source>
</reference>
<dbReference type="GO" id="GO:0022857">
    <property type="term" value="F:transmembrane transporter activity"/>
    <property type="evidence" value="ECO:0007669"/>
    <property type="project" value="InterPro"/>
</dbReference>
<evidence type="ECO:0000256" key="3">
    <source>
        <dbReference type="ARBA" id="ARBA00022692"/>
    </source>
</evidence>
<sequence length="423" mass="44767">MSQNKNRFHYAWWILIALCIIVGLGKGALNNSSGLFLTPVTKDLGIGMGNLSLYFSVSAIVTMLFLPIGGKLMAKYDTRLILIVGIILQAGAFAMFGLMSSVWGWYIFAVPLAVGGVFITVIAGPVIVNQWFKKGNGLALGIMSAAGGALGAVAQPIVGKLIGGQGWRAAYISVGIAVIIIIIPIVLLLIKRSPQAKGLLPYGMEEKQQVQEGINTEADAGNKGVTLSVARKSSSFYALVLFFFLITSIASFSMHIPTYLMDKGFDVTFAGNVMGTYMIGVLVGSLVIGFLSDKIGSKLTAIIAMGAGLIAICLLTFSSNSTGMITFAVGLFGVISSSIGTLGPSLTSSLFGNREYSQIYSTASMGLAISSVVALPLYGYAFDFTGSYTIVLYAIIAMLIINIFCVFVAYKGKKKLVEDGSWN</sequence>
<evidence type="ECO:0000256" key="2">
    <source>
        <dbReference type="ARBA" id="ARBA00022448"/>
    </source>
</evidence>
<dbReference type="PANTHER" id="PTHR11360">
    <property type="entry name" value="MONOCARBOXYLATE TRANSPORTER"/>
    <property type="match status" value="1"/>
</dbReference>
<protein>
    <submittedName>
        <fullName evidence="8">Major facilitator (MFS) superfamily protein</fullName>
    </submittedName>
</protein>
<dbReference type="InterPro" id="IPR011701">
    <property type="entry name" value="MFS"/>
</dbReference>
<feature type="transmembrane region" description="Helical" evidence="6">
    <location>
        <begin position="324"/>
        <end position="347"/>
    </location>
</feature>
<feature type="transmembrane region" description="Helical" evidence="6">
    <location>
        <begin position="12"/>
        <end position="29"/>
    </location>
</feature>
<organism evidence="8 9">
    <name type="scientific">Lederbergia lenta</name>
    <name type="common">Bacillus lentus</name>
    <dbReference type="NCBI Taxonomy" id="1467"/>
    <lineage>
        <taxon>Bacteria</taxon>
        <taxon>Bacillati</taxon>
        <taxon>Bacillota</taxon>
        <taxon>Bacilli</taxon>
        <taxon>Bacillales</taxon>
        <taxon>Bacillaceae</taxon>
        <taxon>Lederbergia</taxon>
    </lineage>
</organism>
<dbReference type="InterPro" id="IPR050327">
    <property type="entry name" value="Proton-linked_MCT"/>
</dbReference>
<feature type="transmembrane region" description="Helical" evidence="6">
    <location>
        <begin position="299"/>
        <end position="318"/>
    </location>
</feature>
<gene>
    <name evidence="8" type="ORF">NCTC4824_04189</name>
</gene>
<dbReference type="InterPro" id="IPR020846">
    <property type="entry name" value="MFS_dom"/>
</dbReference>
<evidence type="ECO:0000256" key="6">
    <source>
        <dbReference type="SAM" id="Phobius"/>
    </source>
</evidence>
<keyword evidence="2" id="KW-0813">Transport</keyword>
<feature type="transmembrane region" description="Helical" evidence="6">
    <location>
        <begin position="105"/>
        <end position="126"/>
    </location>
</feature>
<dbReference type="STRING" id="1348624.GCA_001591545_03344"/>
<evidence type="ECO:0000313" key="9">
    <source>
        <dbReference type="Proteomes" id="UP000249134"/>
    </source>
</evidence>
<dbReference type="Pfam" id="PF07690">
    <property type="entry name" value="MFS_1"/>
    <property type="match status" value="1"/>
</dbReference>
<dbReference type="Proteomes" id="UP000249134">
    <property type="component" value="Chromosome 1"/>
</dbReference>
<accession>A0A2X4WVE0</accession>
<name>A0A2X4WVE0_LEDLE</name>
<dbReference type="SUPFAM" id="SSF103473">
    <property type="entry name" value="MFS general substrate transporter"/>
    <property type="match status" value="1"/>
</dbReference>
<dbReference type="InterPro" id="IPR036259">
    <property type="entry name" value="MFS_trans_sf"/>
</dbReference>
<evidence type="ECO:0000256" key="4">
    <source>
        <dbReference type="ARBA" id="ARBA00022989"/>
    </source>
</evidence>
<feature type="transmembrane region" description="Helical" evidence="6">
    <location>
        <begin position="170"/>
        <end position="190"/>
    </location>
</feature>
<evidence type="ECO:0000259" key="7">
    <source>
        <dbReference type="PROSITE" id="PS50850"/>
    </source>
</evidence>
<keyword evidence="9" id="KW-1185">Reference proteome</keyword>
<dbReference type="AlphaFoldDB" id="A0A2X4WVE0"/>
<feature type="transmembrane region" description="Helical" evidence="6">
    <location>
        <begin position="390"/>
        <end position="410"/>
    </location>
</feature>
<feature type="transmembrane region" description="Helical" evidence="6">
    <location>
        <begin position="138"/>
        <end position="158"/>
    </location>
</feature>
<dbReference type="RefSeq" id="WP_066144860.1">
    <property type="nucleotide sequence ID" value="NZ_CBCSGM010000005.1"/>
</dbReference>
<feature type="transmembrane region" description="Helical" evidence="6">
    <location>
        <begin position="274"/>
        <end position="292"/>
    </location>
</feature>
<feature type="transmembrane region" description="Helical" evidence="6">
    <location>
        <begin position="49"/>
        <end position="68"/>
    </location>
</feature>
<dbReference type="GO" id="GO:0005886">
    <property type="term" value="C:plasma membrane"/>
    <property type="evidence" value="ECO:0007669"/>
    <property type="project" value="UniProtKB-SubCell"/>
</dbReference>
<dbReference type="Gene3D" id="1.20.1250.20">
    <property type="entry name" value="MFS general substrate transporter like domains"/>
    <property type="match status" value="2"/>
</dbReference>
<feature type="transmembrane region" description="Helical" evidence="6">
    <location>
        <begin position="236"/>
        <end position="254"/>
    </location>
</feature>
<evidence type="ECO:0000256" key="1">
    <source>
        <dbReference type="ARBA" id="ARBA00004651"/>
    </source>
</evidence>
<proteinExistence type="predicted"/>
<comment type="subcellular location">
    <subcellularLocation>
        <location evidence="1">Cell membrane</location>
        <topology evidence="1">Multi-pass membrane protein</topology>
    </subcellularLocation>
</comment>
<evidence type="ECO:0000313" key="8">
    <source>
        <dbReference type="EMBL" id="SQI63578.1"/>
    </source>
</evidence>
<keyword evidence="4 6" id="KW-1133">Transmembrane helix</keyword>
<dbReference type="PROSITE" id="PS50850">
    <property type="entry name" value="MFS"/>
    <property type="match status" value="1"/>
</dbReference>
<feature type="transmembrane region" description="Helical" evidence="6">
    <location>
        <begin position="359"/>
        <end position="378"/>
    </location>
</feature>
<feature type="transmembrane region" description="Helical" evidence="6">
    <location>
        <begin position="80"/>
        <end position="99"/>
    </location>
</feature>
<evidence type="ECO:0000256" key="5">
    <source>
        <dbReference type="ARBA" id="ARBA00023136"/>
    </source>
</evidence>
<keyword evidence="5 6" id="KW-0472">Membrane</keyword>
<dbReference type="EMBL" id="LS483476">
    <property type="protein sequence ID" value="SQI63578.1"/>
    <property type="molecule type" value="Genomic_DNA"/>
</dbReference>